<reference evidence="1" key="1">
    <citation type="submission" date="2020-04" db="EMBL/GenBank/DDBJ databases">
        <authorList>
            <person name="Zhang T."/>
        </authorList>
    </citation>
    <scope>NUCLEOTIDE SEQUENCE</scope>
    <source>
        <strain evidence="1">HKST-UBA79</strain>
    </source>
</reference>
<dbReference type="EMBL" id="JAGQNX010000101">
    <property type="protein sequence ID" value="MCA9308521.1"/>
    <property type="molecule type" value="Genomic_DNA"/>
</dbReference>
<gene>
    <name evidence="1" type="ORF">KC980_03340</name>
</gene>
<dbReference type="Proteomes" id="UP000740557">
    <property type="component" value="Unassembled WGS sequence"/>
</dbReference>
<sequence length="158" mass="17769">MNSYVTATSAFDLAHAIIIAAISHATLERVIVLLRDMNAYNYNPNANVEDLLLAHPVEASSVVNHVLETAGVTLSNFTTYITDVLSILESITAINFYVTFTPRLEFKRQIHKEIIRLYGYRSLNIIQDDALVFGFALSVDGKYMDYSLKSYFSKLSHV</sequence>
<name>A0A955J253_UNCKA</name>
<organism evidence="1 2">
    <name type="scientific">candidate division WWE3 bacterium</name>
    <dbReference type="NCBI Taxonomy" id="2053526"/>
    <lineage>
        <taxon>Bacteria</taxon>
        <taxon>Katanobacteria</taxon>
    </lineage>
</organism>
<accession>A0A955J253</accession>
<evidence type="ECO:0000313" key="1">
    <source>
        <dbReference type="EMBL" id="MCA9308521.1"/>
    </source>
</evidence>
<comment type="caution">
    <text evidence="1">The sequence shown here is derived from an EMBL/GenBank/DDBJ whole genome shotgun (WGS) entry which is preliminary data.</text>
</comment>
<reference evidence="1" key="2">
    <citation type="journal article" date="2021" name="Microbiome">
        <title>Successional dynamics and alternative stable states in a saline activated sludge microbial community over 9 years.</title>
        <authorList>
            <person name="Wang Y."/>
            <person name="Ye J."/>
            <person name="Ju F."/>
            <person name="Liu L."/>
            <person name="Boyd J.A."/>
            <person name="Deng Y."/>
            <person name="Parks D.H."/>
            <person name="Jiang X."/>
            <person name="Yin X."/>
            <person name="Woodcroft B.J."/>
            <person name="Tyson G.W."/>
            <person name="Hugenholtz P."/>
            <person name="Polz M.F."/>
            <person name="Zhang T."/>
        </authorList>
    </citation>
    <scope>NUCLEOTIDE SEQUENCE</scope>
    <source>
        <strain evidence="1">HKST-UBA79</strain>
    </source>
</reference>
<evidence type="ECO:0000313" key="2">
    <source>
        <dbReference type="Proteomes" id="UP000740557"/>
    </source>
</evidence>
<proteinExistence type="predicted"/>
<dbReference type="AlphaFoldDB" id="A0A955J253"/>
<protein>
    <submittedName>
        <fullName evidence="1">Uncharacterized protein</fullName>
    </submittedName>
</protein>